<gene>
    <name evidence="1" type="ORF">E0F98_15440</name>
</gene>
<comment type="caution">
    <text evidence="1">The sequence shown here is derived from an EMBL/GenBank/DDBJ whole genome shotgun (WGS) entry which is preliminary data.</text>
</comment>
<organism evidence="1 2">
    <name type="scientific">Flavobacterium hiemivividum</name>
    <dbReference type="NCBI Taxonomy" id="2541734"/>
    <lineage>
        <taxon>Bacteria</taxon>
        <taxon>Pseudomonadati</taxon>
        <taxon>Bacteroidota</taxon>
        <taxon>Flavobacteriia</taxon>
        <taxon>Flavobacteriales</taxon>
        <taxon>Flavobacteriaceae</taxon>
        <taxon>Flavobacterium</taxon>
    </lineage>
</organism>
<dbReference type="EMBL" id="SMFO01000018">
    <property type="protein sequence ID" value="TDE01133.1"/>
    <property type="molecule type" value="Genomic_DNA"/>
</dbReference>
<evidence type="ECO:0000313" key="2">
    <source>
        <dbReference type="Proteomes" id="UP000294597"/>
    </source>
</evidence>
<dbReference type="RefSeq" id="WP_132113071.1">
    <property type="nucleotide sequence ID" value="NZ_SMFO01000018.1"/>
</dbReference>
<keyword evidence="2" id="KW-1185">Reference proteome</keyword>
<reference evidence="1 2" key="1">
    <citation type="submission" date="2019-03" db="EMBL/GenBank/DDBJ databases">
        <title>Flavobacterium TSA-D2 sp. nov., isolated from arctic soil.</title>
        <authorList>
            <person name="Chaudhary D.K."/>
        </authorList>
    </citation>
    <scope>NUCLEOTIDE SEQUENCE [LARGE SCALE GENOMIC DNA]</scope>
    <source>
        <strain evidence="1 2">TSA-D2</strain>
    </source>
</reference>
<name>A0A4R5CTS7_9FLAO</name>
<dbReference type="AlphaFoldDB" id="A0A4R5CTS7"/>
<dbReference type="Proteomes" id="UP000294597">
    <property type="component" value="Unassembled WGS sequence"/>
</dbReference>
<accession>A0A4R5CTS7</accession>
<evidence type="ECO:0000313" key="1">
    <source>
        <dbReference type="EMBL" id="TDE01133.1"/>
    </source>
</evidence>
<proteinExistence type="predicted"/>
<protein>
    <submittedName>
        <fullName evidence="1">Uncharacterized protein</fullName>
    </submittedName>
</protein>
<sequence>MARSNRNQWHKSNRDIQILDRINESDRKEILNQIFTEKCTSNDYYNYELLVLIIDLFKQYEISINYNIVQEDLLLRLWENKIINYFPFESIYNNLISFKNYYYSTNSADEKSKYFSKASAYIDKITNADFKNILAKTHFEKDTINEKDTFQTVTFFIDLISDIETKNEYIAEISNKADSYYKLQLFILDYTYDIDYNDVVIYTGLLSSTAQKLFFKKTIKLIAEKKLQLTIEDLQKITTIDYQTSEYAKEIDGVGLDFTLSVILKIIVDLKNGTSTSRNTVFDIVASYVKRPKDLLVIDGFFEKCTGKTIIEKLDNTINPETKEVAEHYITIKKEKFLPRFSTYCDGVKATIKGTETPALCKKSGFEFWWCENSQCFDPCRTKHNSNEWRQYTLEDILRVLQIPFNEGQYEIMLNVINRVNRFLSHLSCKKCNSILKPKGKSNYAFYGVTHFSCKNVDCTEIDKDIYLSHCLNGKCEDIIDSRDSVKCKTHGYGEECGWYICKNCNACCSSEKLVARKSYLEKFGQEYKCHIEGHRNRGILCCSDCGTEMIEPKVNSDLYVKQLNWFIEHKDKHVNITKYGQRPKDNKWWFIWRRGQFSYDEYRNHLEGLIKSGFNIPDFNDKMKDSQLIAEPFEETKFSSGTTFVCPECDNRFDLNTFNFTRKNAIQSFHNVLFKHIEI</sequence>